<evidence type="ECO:0000259" key="6">
    <source>
        <dbReference type="PROSITE" id="PS50111"/>
    </source>
</evidence>
<dbReference type="GO" id="GO:0016020">
    <property type="term" value="C:membrane"/>
    <property type="evidence" value="ECO:0007669"/>
    <property type="project" value="InterPro"/>
</dbReference>
<name>A0AAU8PCZ3_DESK7</name>
<dbReference type="SUPFAM" id="SSF58104">
    <property type="entry name" value="Methyl-accepting chemotaxis protein (MCP) signaling domain"/>
    <property type="match status" value="1"/>
</dbReference>
<evidence type="ECO:0000256" key="5">
    <source>
        <dbReference type="SAM" id="Phobius"/>
    </source>
</evidence>
<feature type="transmembrane region" description="Helical" evidence="5">
    <location>
        <begin position="90"/>
        <end position="110"/>
    </location>
</feature>
<reference evidence="9" key="1">
    <citation type="submission" date="2011-05" db="EMBL/GenBank/DDBJ databases">
        <title>Complete sequence of Desulfotomaculum kuznetsovii DSM 6115.</title>
        <authorList>
            <person name="Lucas S."/>
            <person name="Han J."/>
            <person name="Lapidus A."/>
            <person name="Cheng J.-F."/>
            <person name="Goodwin L."/>
            <person name="Pitluck S."/>
            <person name="Peters L."/>
            <person name="Mikhailova N."/>
            <person name="Lu M."/>
            <person name="Saunders E."/>
            <person name="Han C."/>
            <person name="Tapia R."/>
            <person name="Land M."/>
            <person name="Hauser L."/>
            <person name="Kyrpides N."/>
            <person name="Ivanova N."/>
            <person name="Pagani I."/>
            <person name="Nazina T."/>
            <person name="Ivanova A."/>
            <person name="Parshina S."/>
            <person name="Kuever J."/>
            <person name="Muyzer G."/>
            <person name="Plugge C."/>
            <person name="Stams A."/>
            <person name="Woyke T."/>
        </authorList>
    </citation>
    <scope>NUCLEOTIDE SEQUENCE [LARGE SCALE GENOMIC DNA]</scope>
    <source>
        <strain evidence="9">DSM 6115 / VKM B-1805 / 17</strain>
    </source>
</reference>
<dbReference type="SMART" id="SM00283">
    <property type="entry name" value="MA"/>
    <property type="match status" value="1"/>
</dbReference>
<dbReference type="Pfam" id="PF12729">
    <property type="entry name" value="4HB_MCP_1"/>
    <property type="match status" value="1"/>
</dbReference>
<dbReference type="InterPro" id="IPR024478">
    <property type="entry name" value="HlyB_4HB_MCP"/>
</dbReference>
<proteinExistence type="inferred from homology"/>
<dbReference type="InterPro" id="IPR003660">
    <property type="entry name" value="HAMP_dom"/>
</dbReference>
<dbReference type="FunFam" id="1.10.287.950:FF:000001">
    <property type="entry name" value="Methyl-accepting chemotaxis sensory transducer"/>
    <property type="match status" value="1"/>
</dbReference>
<keyword evidence="4" id="KW-0175">Coiled coil</keyword>
<keyword evidence="5" id="KW-0472">Membrane</keyword>
<dbReference type="KEGG" id="dku:Desku_1560"/>
<dbReference type="InterPro" id="IPR004090">
    <property type="entry name" value="Chemotax_Me-accpt_rcpt"/>
</dbReference>
<accession>A0AAU8PCZ3</accession>
<evidence type="ECO:0000256" key="4">
    <source>
        <dbReference type="SAM" id="Coils"/>
    </source>
</evidence>
<dbReference type="EMBL" id="CP002770">
    <property type="protein sequence ID" value="AEG15141.1"/>
    <property type="molecule type" value="Genomic_DNA"/>
</dbReference>
<feature type="domain" description="Methyl-accepting transducer" evidence="6">
    <location>
        <begin position="336"/>
        <end position="572"/>
    </location>
</feature>
<dbReference type="InterPro" id="IPR054687">
    <property type="entry name" value="Two-CW_dom"/>
</dbReference>
<evidence type="ECO:0000313" key="8">
    <source>
        <dbReference type="EMBL" id="AEG15141.1"/>
    </source>
</evidence>
<dbReference type="PROSITE" id="PS50111">
    <property type="entry name" value="CHEMOTAXIS_TRANSDUC_2"/>
    <property type="match status" value="1"/>
</dbReference>
<dbReference type="PROSITE" id="PS50885">
    <property type="entry name" value="HAMP"/>
    <property type="match status" value="1"/>
</dbReference>
<dbReference type="GO" id="GO:0004888">
    <property type="term" value="F:transmembrane signaling receptor activity"/>
    <property type="evidence" value="ECO:0007669"/>
    <property type="project" value="InterPro"/>
</dbReference>
<keyword evidence="5" id="KW-0812">Transmembrane</keyword>
<evidence type="ECO:0000313" key="9">
    <source>
        <dbReference type="Proteomes" id="UP000009229"/>
    </source>
</evidence>
<evidence type="ECO:0000256" key="3">
    <source>
        <dbReference type="PROSITE-ProRule" id="PRU00284"/>
    </source>
</evidence>
<dbReference type="Pfam" id="PF00672">
    <property type="entry name" value="HAMP"/>
    <property type="match status" value="1"/>
</dbReference>
<sequence>MKRTRKGKKERKETTKEFLQNCWDYKRCPEEKKRACPAYIEKRGRDCWLVDYTLCDTEGQSSAAEKISLCRRCDFYRRANRQGIQIRGKLLMGFGLVLLLTLALGLLSLAQLNAINESYTDLMEHKAANMSKVQGILIRYEKTALDLRGYMLTGNPSYLNAYLVETKHLQRDISELAKHLQSNAERSLHMALQAAHADSEKYAQTVIRFRQNNQMEELTQYLQTSGDIINAVIYAGQALVDEEQRLLNLGKQENARRVKHAIALVPTMIVLALLVGLGVSLYMSRSIANPLVRIEKRAARIAAGDLTGEEVSVKTRDEVGRMAQAFNQMAGSLKQMVQELRDKAQTLSSASQQLTATAEETAAMANETAATISQVATSTRQVSDNAQEMSRTAAMASQHANEGTRAIMQITAQMENIARVSEAASRAMESLKSKSQNISAMVELITQIADQTNLLALNAAIEAARAGEHGRGFAVVAEEVRNLAEQSARAAQEIQQTIESIQQETKEAVDATETSAREVKAGNQVVTEVKHSLQEIIRSVQELSSRVQEMAAAAQEISSGVQNVTAAAEEQSSAMEELSTTAESLSSIASELQHLSSRFKV</sequence>
<dbReference type="Gene3D" id="6.10.340.10">
    <property type="match status" value="1"/>
</dbReference>
<evidence type="ECO:0000259" key="7">
    <source>
        <dbReference type="PROSITE" id="PS50885"/>
    </source>
</evidence>
<dbReference type="CDD" id="cd11386">
    <property type="entry name" value="MCP_signal"/>
    <property type="match status" value="1"/>
</dbReference>
<comment type="similarity">
    <text evidence="2">Belongs to the methyl-accepting chemotaxis (MCP) protein family.</text>
</comment>
<evidence type="ECO:0000256" key="2">
    <source>
        <dbReference type="ARBA" id="ARBA00029447"/>
    </source>
</evidence>
<keyword evidence="9" id="KW-1185">Reference proteome</keyword>
<dbReference type="GO" id="GO:0007165">
    <property type="term" value="P:signal transduction"/>
    <property type="evidence" value="ECO:0007669"/>
    <property type="project" value="UniProtKB-KW"/>
</dbReference>
<dbReference type="SMART" id="SM00304">
    <property type="entry name" value="HAMP"/>
    <property type="match status" value="2"/>
</dbReference>
<dbReference type="AlphaFoldDB" id="A0AAU8PCZ3"/>
<dbReference type="Gene3D" id="1.10.287.950">
    <property type="entry name" value="Methyl-accepting chemotaxis protein"/>
    <property type="match status" value="1"/>
</dbReference>
<dbReference type="PANTHER" id="PTHR32089:SF112">
    <property type="entry name" value="LYSOZYME-LIKE PROTEIN-RELATED"/>
    <property type="match status" value="1"/>
</dbReference>
<dbReference type="Pfam" id="PF00015">
    <property type="entry name" value="MCPsignal"/>
    <property type="match status" value="1"/>
</dbReference>
<gene>
    <name evidence="8" type="ordered locus">Desku_1560</name>
</gene>
<feature type="coiled-coil region" evidence="4">
    <location>
        <begin position="477"/>
        <end position="553"/>
    </location>
</feature>
<dbReference type="NCBIfam" id="NF045718">
    <property type="entry name" value="two_CW_domain"/>
    <property type="match status" value="1"/>
</dbReference>
<dbReference type="InterPro" id="IPR004089">
    <property type="entry name" value="MCPsignal_dom"/>
</dbReference>
<keyword evidence="1 3" id="KW-0807">Transducer</keyword>
<dbReference type="GO" id="GO:0006935">
    <property type="term" value="P:chemotaxis"/>
    <property type="evidence" value="ECO:0007669"/>
    <property type="project" value="InterPro"/>
</dbReference>
<dbReference type="CDD" id="cd06225">
    <property type="entry name" value="HAMP"/>
    <property type="match status" value="1"/>
</dbReference>
<feature type="transmembrane region" description="Helical" evidence="5">
    <location>
        <begin position="261"/>
        <end position="283"/>
    </location>
</feature>
<organism evidence="8 9">
    <name type="scientific">Desulfofundulus kuznetsovii (strain DSM 6115 / VKM B-1805 / 17)</name>
    <name type="common">Desulfotomaculum kuznetsovii</name>
    <dbReference type="NCBI Taxonomy" id="760568"/>
    <lineage>
        <taxon>Bacteria</taxon>
        <taxon>Bacillati</taxon>
        <taxon>Bacillota</taxon>
        <taxon>Clostridia</taxon>
        <taxon>Eubacteriales</taxon>
        <taxon>Peptococcaceae</taxon>
        <taxon>Desulfofundulus</taxon>
    </lineage>
</organism>
<dbReference type="PRINTS" id="PR00260">
    <property type="entry name" value="CHEMTRNSDUCR"/>
</dbReference>
<keyword evidence="5" id="KW-1133">Transmembrane helix</keyword>
<feature type="domain" description="HAMP" evidence="7">
    <location>
        <begin position="285"/>
        <end position="338"/>
    </location>
</feature>
<dbReference type="PANTHER" id="PTHR32089">
    <property type="entry name" value="METHYL-ACCEPTING CHEMOTAXIS PROTEIN MCPB"/>
    <property type="match status" value="1"/>
</dbReference>
<evidence type="ECO:0000256" key="1">
    <source>
        <dbReference type="ARBA" id="ARBA00023224"/>
    </source>
</evidence>
<protein>
    <submittedName>
        <fullName evidence="8">Methyl-accepting chemotaxis sensory transducer</fullName>
    </submittedName>
</protein>
<dbReference type="Proteomes" id="UP000009229">
    <property type="component" value="Chromosome"/>
</dbReference>